<proteinExistence type="inferred from homology"/>
<dbReference type="PANTHER" id="PTHR43756:SF1">
    <property type="entry name" value="3-PHENYLPROPIONATE_CINNAMIC ACID DIOXYGENASE SUBUNIT ALPHA"/>
    <property type="match status" value="1"/>
</dbReference>
<dbReference type="Gene3D" id="3.90.380.10">
    <property type="entry name" value="Naphthalene 1,2-dioxygenase Alpha Subunit, Chain A, domain 1"/>
    <property type="match status" value="1"/>
</dbReference>
<dbReference type="GO" id="GO:0051213">
    <property type="term" value="F:dioxygenase activity"/>
    <property type="evidence" value="ECO:0007669"/>
    <property type="project" value="UniProtKB-KW"/>
</dbReference>
<keyword evidence="2" id="KW-0001">2Fe-2S</keyword>
<dbReference type="GO" id="GO:0051537">
    <property type="term" value="F:2 iron, 2 sulfur cluster binding"/>
    <property type="evidence" value="ECO:0007669"/>
    <property type="project" value="UniProtKB-KW"/>
</dbReference>
<dbReference type="KEGG" id="gyu:FE374_10360"/>
<feature type="domain" description="Rieske" evidence="9">
    <location>
        <begin position="55"/>
        <end position="166"/>
    </location>
</feature>
<evidence type="ECO:0000256" key="5">
    <source>
        <dbReference type="ARBA" id="ARBA00023002"/>
    </source>
</evidence>
<evidence type="ECO:0000256" key="6">
    <source>
        <dbReference type="ARBA" id="ARBA00023004"/>
    </source>
</evidence>
<keyword evidence="5" id="KW-0560">Oxidoreductase</keyword>
<dbReference type="InterPro" id="IPR001663">
    <property type="entry name" value="Rng_hydr_dOase-A"/>
</dbReference>
<dbReference type="Gene3D" id="2.102.10.10">
    <property type="entry name" value="Rieske [2Fe-2S] iron-sulphur domain"/>
    <property type="match status" value="1"/>
</dbReference>
<evidence type="ECO:0000256" key="7">
    <source>
        <dbReference type="ARBA" id="ARBA00023014"/>
    </source>
</evidence>
<dbReference type="PROSITE" id="PS51296">
    <property type="entry name" value="RIESKE"/>
    <property type="match status" value="1"/>
</dbReference>
<evidence type="ECO:0000313" key="11">
    <source>
        <dbReference type="Proteomes" id="UP000314616"/>
    </source>
</evidence>
<dbReference type="AlphaFoldDB" id="A0A5B8C4H0"/>
<dbReference type="SUPFAM" id="SSF50022">
    <property type="entry name" value="ISP domain"/>
    <property type="match status" value="1"/>
</dbReference>
<sequence>MTQTESFRPTTVSTRLDEILDKVEAALEDDLVPVDIFNDQEVFEAEVDRIFTNSWVFVAHESEIPNPGDFVQRRIGIDPVIVTRDGQGGINVLSNYCRHRGTQVCQTDSGNSRFFKCPYHGWTYNSQGQLIGTPHLQDAYGELLDPDDWSLMRAPKVDTRQGFIFASLNADVPPLEEYLGGAGWMLDAIVGLHPQGMRVAGPPDRYRVKADWKTAAENFAGDVYHLDVLHWGTEEIHVSQGLQMSCEIARRYEFGNGHNFTGHAWTKAIHPGYVLWGYPEHIASQFDLSGLDEAQLQVVNHEPPTVGTIFPNLSFIRFNTPAVPGGPMSVVTSFRQWQPIGPGEIELWSWQFVWDFMSEEEIEQHYVTGEFVFGSAGVFEQDDTVAWEGIAKAGASPWARKAGMSLNFQQGRNSAVDQSPDPTWTGPGIKRNTGYGEHVQLAFYRHWLNVMRGEGVAPNATEGN</sequence>
<dbReference type="PROSITE" id="PS00570">
    <property type="entry name" value="RING_HYDROXYL_ALPHA"/>
    <property type="match status" value="1"/>
</dbReference>
<reference evidence="10 11" key="1">
    <citation type="submission" date="2019-05" db="EMBL/GenBank/DDBJ databases">
        <title>Georgenia *** sp. nov., and Georgenia *** sp. nov., isolated from the intestinal contents of plateau pika (Ochotona curzoniae) in the Qinghai-Tibet plateau of China.</title>
        <authorList>
            <person name="Tian Z."/>
        </authorList>
    </citation>
    <scope>NUCLEOTIDE SEQUENCE [LARGE SCALE GENOMIC DNA]</scope>
    <source>
        <strain evidence="10 11">Z443</strain>
    </source>
</reference>
<dbReference type="RefSeq" id="WP_139928832.1">
    <property type="nucleotide sequence ID" value="NZ_CP040915.1"/>
</dbReference>
<protein>
    <submittedName>
        <fullName evidence="10">Rieske 2Fe-2S domain-containing protein</fullName>
    </submittedName>
</protein>
<dbReference type="PANTHER" id="PTHR43756">
    <property type="entry name" value="CHOLINE MONOOXYGENASE, CHLOROPLASTIC"/>
    <property type="match status" value="1"/>
</dbReference>
<accession>A0A5B8C4H0</accession>
<gene>
    <name evidence="10" type="ORF">FE374_10360</name>
</gene>
<dbReference type="GO" id="GO:0016705">
    <property type="term" value="F:oxidoreductase activity, acting on paired donors, with incorporation or reduction of molecular oxygen"/>
    <property type="evidence" value="ECO:0007669"/>
    <property type="project" value="UniProtKB-ARBA"/>
</dbReference>
<dbReference type="InterPro" id="IPR015881">
    <property type="entry name" value="ARHD_Rieske_2Fe_2S"/>
</dbReference>
<dbReference type="SUPFAM" id="SSF55961">
    <property type="entry name" value="Bet v1-like"/>
    <property type="match status" value="1"/>
</dbReference>
<dbReference type="InterPro" id="IPR036922">
    <property type="entry name" value="Rieske_2Fe-2S_sf"/>
</dbReference>
<dbReference type="OrthoDB" id="5243643at2"/>
<evidence type="ECO:0000313" key="10">
    <source>
        <dbReference type="EMBL" id="QDC24960.1"/>
    </source>
</evidence>
<evidence type="ECO:0000256" key="2">
    <source>
        <dbReference type="ARBA" id="ARBA00022714"/>
    </source>
</evidence>
<dbReference type="GO" id="GO:0004497">
    <property type="term" value="F:monooxygenase activity"/>
    <property type="evidence" value="ECO:0007669"/>
    <property type="project" value="UniProtKB-ARBA"/>
</dbReference>
<dbReference type="Pfam" id="PF00355">
    <property type="entry name" value="Rieske"/>
    <property type="match status" value="1"/>
</dbReference>
<evidence type="ECO:0000256" key="4">
    <source>
        <dbReference type="ARBA" id="ARBA00022964"/>
    </source>
</evidence>
<dbReference type="GO" id="GO:0005506">
    <property type="term" value="F:iron ion binding"/>
    <property type="evidence" value="ECO:0007669"/>
    <property type="project" value="InterPro"/>
</dbReference>
<comment type="similarity">
    <text evidence="1">Belongs to the bacterial ring-hydroxylating dioxygenase alpha subunit family.</text>
</comment>
<dbReference type="InterPro" id="IPR017941">
    <property type="entry name" value="Rieske_2Fe-2S"/>
</dbReference>
<dbReference type="InterPro" id="IPR015879">
    <property type="entry name" value="Ring_hydroxy_dOase_asu_C_dom"/>
</dbReference>
<name>A0A5B8C4H0_9MICO</name>
<organism evidence="10 11">
    <name type="scientific">Georgenia yuyongxinii</name>
    <dbReference type="NCBI Taxonomy" id="2589797"/>
    <lineage>
        <taxon>Bacteria</taxon>
        <taxon>Bacillati</taxon>
        <taxon>Actinomycetota</taxon>
        <taxon>Actinomycetes</taxon>
        <taxon>Micrococcales</taxon>
        <taxon>Bogoriellaceae</taxon>
        <taxon>Georgenia</taxon>
    </lineage>
</organism>
<keyword evidence="3" id="KW-0479">Metal-binding</keyword>
<keyword evidence="7" id="KW-0411">Iron-sulfur</keyword>
<keyword evidence="4" id="KW-0223">Dioxygenase</keyword>
<dbReference type="Pfam" id="PF00848">
    <property type="entry name" value="Ring_hydroxyl_A"/>
    <property type="match status" value="1"/>
</dbReference>
<dbReference type="EMBL" id="CP040915">
    <property type="protein sequence ID" value="QDC24960.1"/>
    <property type="molecule type" value="Genomic_DNA"/>
</dbReference>
<evidence type="ECO:0000256" key="3">
    <source>
        <dbReference type="ARBA" id="ARBA00022723"/>
    </source>
</evidence>
<keyword evidence="6" id="KW-0408">Iron</keyword>
<dbReference type="Proteomes" id="UP000314616">
    <property type="component" value="Chromosome"/>
</dbReference>
<evidence type="ECO:0000256" key="1">
    <source>
        <dbReference type="ARBA" id="ARBA00008751"/>
    </source>
</evidence>
<keyword evidence="8" id="KW-0520">NAD</keyword>
<evidence type="ECO:0000256" key="8">
    <source>
        <dbReference type="ARBA" id="ARBA00023027"/>
    </source>
</evidence>
<dbReference type="PRINTS" id="PR00090">
    <property type="entry name" value="RNGDIOXGNASE"/>
</dbReference>
<evidence type="ECO:0000259" key="9">
    <source>
        <dbReference type="PROSITE" id="PS51296"/>
    </source>
</evidence>